<dbReference type="SUPFAM" id="SSF111369">
    <property type="entry name" value="HlyD-like secretion proteins"/>
    <property type="match status" value="1"/>
</dbReference>
<dbReference type="Gene3D" id="2.40.50.100">
    <property type="match status" value="1"/>
</dbReference>
<evidence type="ECO:0000313" key="8">
    <source>
        <dbReference type="EMBL" id="TCS95153.1"/>
    </source>
</evidence>
<dbReference type="Pfam" id="PF25917">
    <property type="entry name" value="BSH_RND"/>
    <property type="match status" value="1"/>
</dbReference>
<protein>
    <submittedName>
        <fullName evidence="8">Membrane fusion protein (Multidrug efflux system)</fullName>
    </submittedName>
</protein>
<dbReference type="NCBIfam" id="TIGR01730">
    <property type="entry name" value="RND_mfp"/>
    <property type="match status" value="1"/>
</dbReference>
<dbReference type="InterPro" id="IPR058625">
    <property type="entry name" value="MdtA-like_BSH"/>
</dbReference>
<evidence type="ECO:0000259" key="7">
    <source>
        <dbReference type="Pfam" id="PF25967"/>
    </source>
</evidence>
<feature type="domain" description="Multidrug resistance protein MdtA-like C-terminal permuted SH3" evidence="7">
    <location>
        <begin position="240"/>
        <end position="300"/>
    </location>
</feature>
<comment type="subcellular location">
    <subcellularLocation>
        <location evidence="1">Cell envelope</location>
    </subcellularLocation>
</comment>
<dbReference type="PANTHER" id="PTHR30469">
    <property type="entry name" value="MULTIDRUG RESISTANCE PROTEIN MDTA"/>
    <property type="match status" value="1"/>
</dbReference>
<dbReference type="InterPro" id="IPR058792">
    <property type="entry name" value="Beta-barrel_RND_2"/>
</dbReference>
<keyword evidence="3" id="KW-0813">Transport</keyword>
<evidence type="ECO:0000256" key="4">
    <source>
        <dbReference type="SAM" id="Coils"/>
    </source>
</evidence>
<accession>A0A4R3L630</accession>
<keyword evidence="9" id="KW-1185">Reference proteome</keyword>
<comment type="caution">
    <text evidence="8">The sequence shown here is derived from an EMBL/GenBank/DDBJ whole genome shotgun (WGS) entry which is preliminary data.</text>
</comment>
<proteinExistence type="inferred from homology"/>
<feature type="coiled-coil region" evidence="4">
    <location>
        <begin position="63"/>
        <end position="90"/>
    </location>
</feature>
<dbReference type="Gene3D" id="1.10.287.470">
    <property type="entry name" value="Helix hairpin bin"/>
    <property type="match status" value="1"/>
</dbReference>
<dbReference type="PANTHER" id="PTHR30469:SF16">
    <property type="entry name" value="HAE1 FAMILY EFFLUX PUMP MFP COMPONENT"/>
    <property type="match status" value="1"/>
</dbReference>
<organism evidence="8 9">
    <name type="scientific">Pseudofulvimonas gallinarii</name>
    <dbReference type="NCBI Taxonomy" id="634155"/>
    <lineage>
        <taxon>Bacteria</taxon>
        <taxon>Pseudomonadati</taxon>
        <taxon>Pseudomonadota</taxon>
        <taxon>Gammaproteobacteria</taxon>
        <taxon>Lysobacterales</taxon>
        <taxon>Rhodanobacteraceae</taxon>
        <taxon>Pseudofulvimonas</taxon>
    </lineage>
</organism>
<evidence type="ECO:0000313" key="9">
    <source>
        <dbReference type="Proteomes" id="UP000294599"/>
    </source>
</evidence>
<dbReference type="Pfam" id="PF25967">
    <property type="entry name" value="RND-MFP_C"/>
    <property type="match status" value="1"/>
</dbReference>
<feature type="domain" description="CusB-like beta-barrel" evidence="6">
    <location>
        <begin position="163"/>
        <end position="237"/>
    </location>
</feature>
<name>A0A4R3L630_9GAMM</name>
<keyword evidence="4" id="KW-0175">Coiled coil</keyword>
<dbReference type="Pfam" id="PF25954">
    <property type="entry name" value="Beta-barrel_RND_2"/>
    <property type="match status" value="1"/>
</dbReference>
<dbReference type="RefSeq" id="WP_164483945.1">
    <property type="nucleotide sequence ID" value="NZ_JBHLWF010000082.1"/>
</dbReference>
<dbReference type="Proteomes" id="UP000294599">
    <property type="component" value="Unassembled WGS sequence"/>
</dbReference>
<dbReference type="GO" id="GO:1990281">
    <property type="term" value="C:efflux pump complex"/>
    <property type="evidence" value="ECO:0007669"/>
    <property type="project" value="TreeGrafter"/>
</dbReference>
<dbReference type="Gene3D" id="2.40.30.170">
    <property type="match status" value="1"/>
</dbReference>
<comment type="similarity">
    <text evidence="2">Belongs to the membrane fusion protein (MFP) (TC 8.A.1) family.</text>
</comment>
<evidence type="ECO:0000256" key="2">
    <source>
        <dbReference type="ARBA" id="ARBA00009477"/>
    </source>
</evidence>
<dbReference type="AlphaFoldDB" id="A0A4R3L630"/>
<reference evidence="8 9" key="1">
    <citation type="submission" date="2019-03" db="EMBL/GenBank/DDBJ databases">
        <title>Genomic Encyclopedia of Type Strains, Phase IV (KMG-IV): sequencing the most valuable type-strain genomes for metagenomic binning, comparative biology and taxonomic classification.</title>
        <authorList>
            <person name="Goeker M."/>
        </authorList>
    </citation>
    <scope>NUCLEOTIDE SEQUENCE [LARGE SCALE GENOMIC DNA]</scope>
    <source>
        <strain evidence="8 9">DSM 21944</strain>
    </source>
</reference>
<evidence type="ECO:0000259" key="5">
    <source>
        <dbReference type="Pfam" id="PF25917"/>
    </source>
</evidence>
<evidence type="ECO:0000259" key="6">
    <source>
        <dbReference type="Pfam" id="PF25954"/>
    </source>
</evidence>
<feature type="domain" description="Multidrug resistance protein MdtA-like barrel-sandwich hybrid" evidence="5">
    <location>
        <begin position="30"/>
        <end position="150"/>
    </location>
</feature>
<gene>
    <name evidence="8" type="ORF">EDC25_12042</name>
</gene>
<dbReference type="Gene3D" id="2.40.420.20">
    <property type="match status" value="1"/>
</dbReference>
<dbReference type="FunFam" id="2.40.30.170:FF:000010">
    <property type="entry name" value="Efflux RND transporter periplasmic adaptor subunit"/>
    <property type="match status" value="1"/>
</dbReference>
<dbReference type="GO" id="GO:0015562">
    <property type="term" value="F:efflux transmembrane transporter activity"/>
    <property type="evidence" value="ECO:0007669"/>
    <property type="project" value="TreeGrafter"/>
</dbReference>
<dbReference type="InterPro" id="IPR006143">
    <property type="entry name" value="RND_pump_MFP"/>
</dbReference>
<sequence>MPTTVTAYVVQADEWVDQIEALGTARANESVTITAKVTEVVRSIRFQDGDRVRQGDVLVELTGQAETANLREAQASLNEAQQQLERLEPLVNQGTLPRAQLDTQRALRDTARARADAIRARLAERVITAPFAGVLGFRQVSDGALVTPGTVIATLDDIDTIKLDFTVPERYLSTLAAGQDIVARSVAWPDLPFNGKVTSIGSRVDPVSRAVTLRAELANPEHMIKPGMLLTVELATQPRQALVIPELALIQVGTRQSVFRLGDDDVVTEVEVRAGSRRLGDVEIIAGLSAGDRIVHEGTGKLRNGLRVTVVEPRPQDTAVAGRAD</sequence>
<dbReference type="InterPro" id="IPR058627">
    <property type="entry name" value="MdtA-like_C"/>
</dbReference>
<evidence type="ECO:0000256" key="1">
    <source>
        <dbReference type="ARBA" id="ARBA00004196"/>
    </source>
</evidence>
<dbReference type="EMBL" id="SMAF01000020">
    <property type="protein sequence ID" value="TCS95153.1"/>
    <property type="molecule type" value="Genomic_DNA"/>
</dbReference>
<evidence type="ECO:0000256" key="3">
    <source>
        <dbReference type="ARBA" id="ARBA00022448"/>
    </source>
</evidence>